<accession>A0A1U8B2X6</accession>
<feature type="region of interest" description="Disordered" evidence="1">
    <location>
        <begin position="158"/>
        <end position="235"/>
    </location>
</feature>
<gene>
    <name evidence="3" type="primary">LOC104609093</name>
</gene>
<name>A0A1U8B2X6_NELNU</name>
<dbReference type="KEGG" id="nnu:104609093"/>
<evidence type="ECO:0000313" key="2">
    <source>
        <dbReference type="Proteomes" id="UP000189703"/>
    </source>
</evidence>
<evidence type="ECO:0000313" key="3">
    <source>
        <dbReference type="RefSeq" id="XP_010273612.1"/>
    </source>
</evidence>
<dbReference type="Proteomes" id="UP000189703">
    <property type="component" value="Unplaced"/>
</dbReference>
<feature type="compositionally biased region" description="Basic and acidic residues" evidence="1">
    <location>
        <begin position="222"/>
        <end position="235"/>
    </location>
</feature>
<keyword evidence="2" id="KW-1185">Reference proteome</keyword>
<protein>
    <submittedName>
        <fullName evidence="3">Prostatic spermine-binding protein-like</fullName>
    </submittedName>
</protein>
<dbReference type="GeneID" id="104609093"/>
<feature type="region of interest" description="Disordered" evidence="1">
    <location>
        <begin position="126"/>
        <end position="145"/>
    </location>
</feature>
<organism evidence="2 3">
    <name type="scientific">Nelumbo nucifera</name>
    <name type="common">Sacred lotus</name>
    <dbReference type="NCBI Taxonomy" id="4432"/>
    <lineage>
        <taxon>Eukaryota</taxon>
        <taxon>Viridiplantae</taxon>
        <taxon>Streptophyta</taxon>
        <taxon>Embryophyta</taxon>
        <taxon>Tracheophyta</taxon>
        <taxon>Spermatophyta</taxon>
        <taxon>Magnoliopsida</taxon>
        <taxon>Proteales</taxon>
        <taxon>Nelumbonaceae</taxon>
        <taxon>Nelumbo</taxon>
    </lineage>
</organism>
<dbReference type="InParanoid" id="A0A1U8B2X6"/>
<dbReference type="RefSeq" id="XP_010273612.1">
    <property type="nucleotide sequence ID" value="XM_010275310.1"/>
</dbReference>
<reference evidence="3" key="1">
    <citation type="submission" date="2025-08" db="UniProtKB">
        <authorList>
            <consortium name="RefSeq"/>
        </authorList>
    </citation>
    <scope>IDENTIFICATION</scope>
</reference>
<evidence type="ECO:0000256" key="1">
    <source>
        <dbReference type="SAM" id="MobiDB-lite"/>
    </source>
</evidence>
<feature type="compositionally biased region" description="Acidic residues" evidence="1">
    <location>
        <begin position="171"/>
        <end position="197"/>
    </location>
</feature>
<feature type="compositionally biased region" description="Gly residues" evidence="1">
    <location>
        <begin position="198"/>
        <end position="210"/>
    </location>
</feature>
<proteinExistence type="predicted"/>
<sequence>MVMFYVTYTEAKCVCIDDGCSGKGKEQLQDGDDIDCYVVDDEGGVVDDIHGNDEGLDGHHDVDDEEFEGLYDDGCSGKGKEQLQDDNDINYYVVDDIHGHDGGLDGHHDVDDGEFKGLYDDRCSGKENEQLQDDDDIDCYGLDSHHDVDDGEFEALYDDGENYEDGNGKDYEDDDGEDHEGLDDDVGDHEGSDDDGGDGGNEGIHDGGGADLSEYDPISEYDNPRERGNTRDFDFSKPRFRVGMEFATMKEFR</sequence>
<dbReference type="AlphaFoldDB" id="A0A1U8B2X6"/>